<dbReference type="Proteomes" id="UP000272010">
    <property type="component" value="Chromosome"/>
</dbReference>
<evidence type="ECO:0000313" key="1">
    <source>
        <dbReference type="EMBL" id="AYF02847.1"/>
    </source>
</evidence>
<organism evidence="1 2">
    <name type="scientific">Paracoccus yeei</name>
    <dbReference type="NCBI Taxonomy" id="147645"/>
    <lineage>
        <taxon>Bacteria</taxon>
        <taxon>Pseudomonadati</taxon>
        <taxon>Pseudomonadota</taxon>
        <taxon>Alphaproteobacteria</taxon>
        <taxon>Rhodobacterales</taxon>
        <taxon>Paracoccaceae</taxon>
        <taxon>Paracoccus</taxon>
    </lineage>
</organism>
<dbReference type="AlphaFoldDB" id="A0A386UQC3"/>
<gene>
    <name evidence="1" type="ORF">PY32053_03271</name>
</gene>
<dbReference type="EMBL" id="CP031078">
    <property type="protein sequence ID" value="AYF02847.1"/>
    <property type="molecule type" value="Genomic_DNA"/>
</dbReference>
<reference evidence="2" key="1">
    <citation type="submission" date="2018-07" db="EMBL/GenBank/DDBJ databases">
        <title>Genome Structure of the Opportunistic Pathogen Paracoccus yeei (Alphaproteobacteria) and Identification of Putative Virulence Factors.</title>
        <authorList>
            <person name="Lasek R."/>
            <person name="Szuplewska M."/>
            <person name="Mitura M."/>
            <person name="Decewicz P."/>
            <person name="Chmielowska C."/>
            <person name="Pawlot A."/>
            <person name="Sentkowska D."/>
            <person name="Czarnecki J."/>
            <person name="Bartosik D."/>
        </authorList>
    </citation>
    <scope>NUCLEOTIDE SEQUENCE [LARGE SCALE GENOMIC DNA]</scope>
    <source>
        <strain evidence="2">CCUG 32053</strain>
    </source>
</reference>
<name>A0A386UQC3_9RHOB</name>
<evidence type="ECO:0000313" key="2">
    <source>
        <dbReference type="Proteomes" id="UP000272010"/>
    </source>
</evidence>
<dbReference type="RefSeq" id="WP_147405566.1">
    <property type="nucleotide sequence ID" value="NZ_CP031078.1"/>
</dbReference>
<accession>A0A386UQC3</accession>
<proteinExistence type="predicted"/>
<protein>
    <submittedName>
        <fullName evidence="1">Uncharacterized protein</fullName>
    </submittedName>
</protein>
<sequence length="232" mass="25652">MQQETDTSGTNPAVLTQNLSLSNEYRFLSDSYYDATLLRYTEPFLDGRAALRLTLPFNATDRTGDSVTGFGDIAAKFSWIPHVDRHQAYVLSTEIYAPTADEDALRTGKWVAAPGLTYARFVSREVIVAPALIHNFSFAGDDDRADVSRTDFDLYVVWRPQGKRWWITSDLTVSHDFESDKTPVSWELAFGRSLAVLAGGAAVNGYVRPGIGIGADRPYDANIEVGISLVNF</sequence>